<name>A0A1X9N7N2_9GAMM</name>
<reference evidence="3 4" key="1">
    <citation type="submission" date="2016-11" db="EMBL/GenBank/DDBJ databases">
        <title>Trade-off between light-utilization and light-protection in marine flavobacteria.</title>
        <authorList>
            <person name="Kumagai Y."/>
        </authorList>
    </citation>
    <scope>NUCLEOTIDE SEQUENCE [LARGE SCALE GENOMIC DNA]</scope>
    <source>
        <strain evidence="3 4">NBRC 107125</strain>
    </source>
</reference>
<keyword evidence="2" id="KW-0472">Membrane</keyword>
<sequence length="586" mass="66111">MNMAIDFEENSTSIGDYIAVLRRRKKQLLYPAAITFFIVLLVALLWPATYRSSATILIEEQSIPQDFVQSMITTFANQQIEIIRQRTMTLKNIMDLVDNYNLYDKDEMKRKTRTEIAGEFKDDVKVGLVNAQVIDPRSGRPTEATIAFTLSYEHGNASKAQKVANELVNLYLNENLKNRSEKAQGASEFLEAEAKSLEIVLVDLETKLAAFKQENEGSMPEAYVYNQSIIERTERELLEITSRKNELEKRRLSLSSDLAQASPYAPTVLSSGEQVLSDYDRLKSLKSEFTRKSALYSEEHPDISRLKREIAELEESMGGGLLPKDIAEQVRGEQVILDGLNQKYESDHPKVVAQQKIVDELSNQSSAESSVESTEVAPDNPSYVFLSTQLKTVEAEEKALIEKSEVLSNKISDYEERIARTPMVEQEYNNLKRNYRNAQAKYEEINAKKLGADVARNLEQDRKGQRFVLIEPPALPEEAASPKRVIIILVGFVLSGVVGLGFVLVAEAMDPGLRGEKAITDLTGVAPLVSVPYIFTEDEDKSSTRHMYYLFIGIILLGLLGLLGIHLFYKPIDVIWFILMRKFGLE</sequence>
<feature type="transmembrane region" description="Helical" evidence="2">
    <location>
        <begin position="547"/>
        <end position="569"/>
    </location>
</feature>
<evidence type="ECO:0008006" key="5">
    <source>
        <dbReference type="Google" id="ProtNLM"/>
    </source>
</evidence>
<dbReference type="Proteomes" id="UP000193450">
    <property type="component" value="Chromosome"/>
</dbReference>
<dbReference type="STRING" id="716816.BST96_08070"/>
<dbReference type="GO" id="GO:0005886">
    <property type="term" value="C:plasma membrane"/>
    <property type="evidence" value="ECO:0007669"/>
    <property type="project" value="TreeGrafter"/>
</dbReference>
<evidence type="ECO:0000256" key="2">
    <source>
        <dbReference type="SAM" id="Phobius"/>
    </source>
</evidence>
<dbReference type="GO" id="GO:0004713">
    <property type="term" value="F:protein tyrosine kinase activity"/>
    <property type="evidence" value="ECO:0007669"/>
    <property type="project" value="TreeGrafter"/>
</dbReference>
<evidence type="ECO:0000313" key="4">
    <source>
        <dbReference type="Proteomes" id="UP000193450"/>
    </source>
</evidence>
<feature type="transmembrane region" description="Helical" evidence="2">
    <location>
        <begin position="485"/>
        <end position="506"/>
    </location>
</feature>
<dbReference type="PANTHER" id="PTHR32309">
    <property type="entry name" value="TYROSINE-PROTEIN KINASE"/>
    <property type="match status" value="1"/>
</dbReference>
<dbReference type="RefSeq" id="WP_085758211.1">
    <property type="nucleotide sequence ID" value="NZ_CP019343.1"/>
</dbReference>
<protein>
    <recommendedName>
        <fullName evidence="5">Lipopolysaccharide biosynthesis protein</fullName>
    </recommendedName>
</protein>
<gene>
    <name evidence="3" type="ORF">BST96_08070</name>
</gene>
<dbReference type="InterPro" id="IPR050445">
    <property type="entry name" value="Bact_polysacc_biosynth/exp"/>
</dbReference>
<dbReference type="EMBL" id="CP019343">
    <property type="protein sequence ID" value="ARN74080.1"/>
    <property type="molecule type" value="Genomic_DNA"/>
</dbReference>
<feature type="coiled-coil region" evidence="1">
    <location>
        <begin position="173"/>
        <end position="250"/>
    </location>
</feature>
<dbReference type="PANTHER" id="PTHR32309:SF13">
    <property type="entry name" value="FERRIC ENTEROBACTIN TRANSPORT PROTEIN FEPE"/>
    <property type="match status" value="1"/>
</dbReference>
<keyword evidence="2" id="KW-0812">Transmembrane</keyword>
<keyword evidence="4" id="KW-1185">Reference proteome</keyword>
<keyword evidence="2" id="KW-1133">Transmembrane helix</keyword>
<keyword evidence="1" id="KW-0175">Coiled coil</keyword>
<dbReference type="KEGG" id="osg:BST96_08070"/>
<feature type="transmembrane region" description="Helical" evidence="2">
    <location>
        <begin position="28"/>
        <end position="48"/>
    </location>
</feature>
<accession>A0A1X9N7N2</accession>
<organism evidence="3 4">
    <name type="scientific">Oceanicoccus sagamiensis</name>
    <dbReference type="NCBI Taxonomy" id="716816"/>
    <lineage>
        <taxon>Bacteria</taxon>
        <taxon>Pseudomonadati</taxon>
        <taxon>Pseudomonadota</taxon>
        <taxon>Gammaproteobacteria</taxon>
        <taxon>Cellvibrionales</taxon>
        <taxon>Spongiibacteraceae</taxon>
        <taxon>Oceanicoccus</taxon>
    </lineage>
</organism>
<dbReference type="OrthoDB" id="9795292at2"/>
<feature type="coiled-coil region" evidence="1">
    <location>
        <begin position="397"/>
        <end position="448"/>
    </location>
</feature>
<evidence type="ECO:0000313" key="3">
    <source>
        <dbReference type="EMBL" id="ARN74080.1"/>
    </source>
</evidence>
<proteinExistence type="predicted"/>
<dbReference type="AlphaFoldDB" id="A0A1X9N7N2"/>
<evidence type="ECO:0000256" key="1">
    <source>
        <dbReference type="SAM" id="Coils"/>
    </source>
</evidence>